<dbReference type="SUPFAM" id="SSF51391">
    <property type="entry name" value="Thiamin phosphate synthase"/>
    <property type="match status" value="1"/>
</dbReference>
<keyword evidence="2" id="KW-0784">Thiamine biosynthesis</keyword>
<dbReference type="RefSeq" id="WP_043020419.1">
    <property type="nucleotide sequence ID" value="NZ_AACKMW020000051.1"/>
</dbReference>
<dbReference type="EMBL" id="AACKMW020000051">
    <property type="protein sequence ID" value="MPB99897.1"/>
    <property type="molecule type" value="Genomic_DNA"/>
</dbReference>
<gene>
    <name evidence="4" type="ORF">A0Z09_007600</name>
</gene>
<accession>A0ABW9N6J4</accession>
<comment type="caution">
    <text evidence="4">The sequence shown here is derived from an EMBL/GenBank/DDBJ whole genome shotgun (WGS) entry which is preliminary data.</text>
</comment>
<dbReference type="CDD" id="cd00564">
    <property type="entry name" value="TMP_TenI"/>
    <property type="match status" value="1"/>
</dbReference>
<keyword evidence="5" id="KW-1185">Reference proteome</keyword>
<sequence length="204" mass="23627">MWDKKIIAISDSQNTQEDFFHFVEKLSKSSIDALVLREKSLDELEYFKLAKEVLKIFNKTQKICFLHYHYEACLKLNHRFFHAPLFVLQKYPQCYKNFKLLGGSIHSKEELDLAYKFKVNHVFFGHVFESSCKIDLAPKGIESLKALLEVSKIPIYAIGGVNAKTIPYLKNINIAGVCIREALYKSKIVKDYVLECKNLLAQKD</sequence>
<proteinExistence type="predicted"/>
<evidence type="ECO:0000256" key="1">
    <source>
        <dbReference type="ARBA" id="ARBA00004948"/>
    </source>
</evidence>
<name>A0ABW9N6J4_9BACT</name>
<evidence type="ECO:0000313" key="5">
    <source>
        <dbReference type="Proteomes" id="UP000364097"/>
    </source>
</evidence>
<organism evidence="4 5">
    <name type="scientific">Campylobacter subantarcticus</name>
    <dbReference type="NCBI Taxonomy" id="497724"/>
    <lineage>
        <taxon>Bacteria</taxon>
        <taxon>Pseudomonadati</taxon>
        <taxon>Campylobacterota</taxon>
        <taxon>Epsilonproteobacteria</taxon>
        <taxon>Campylobacterales</taxon>
        <taxon>Campylobacteraceae</taxon>
        <taxon>Campylobacter</taxon>
    </lineage>
</organism>
<dbReference type="Proteomes" id="UP000364097">
    <property type="component" value="Unassembled WGS sequence"/>
</dbReference>
<dbReference type="InterPro" id="IPR022998">
    <property type="entry name" value="ThiamineP_synth_TenI"/>
</dbReference>
<reference evidence="4" key="1">
    <citation type="submission" date="2019-08" db="EMBL/GenBank/DDBJ databases">
        <title>Rapid identification of Enteric Bacteria from Whole Genome Sequences (WGS) using Average Nucleotide Identity (ANI).</title>
        <authorList>
            <person name="Lane C."/>
        </authorList>
    </citation>
    <scope>NUCLEOTIDE SEQUENCE [LARGE SCALE GENOMIC DNA]</scope>
    <source>
        <strain evidence="4">2010D-8461</strain>
    </source>
</reference>
<evidence type="ECO:0000313" key="4">
    <source>
        <dbReference type="EMBL" id="MPB99897.1"/>
    </source>
</evidence>
<dbReference type="Gene3D" id="3.20.20.70">
    <property type="entry name" value="Aldolase class I"/>
    <property type="match status" value="1"/>
</dbReference>
<dbReference type="PANTHER" id="PTHR20857:SF15">
    <property type="entry name" value="THIAMINE-PHOSPHATE SYNTHASE"/>
    <property type="match status" value="1"/>
</dbReference>
<protein>
    <submittedName>
        <fullName evidence="4">Thiamine phosphate synthase</fullName>
    </submittedName>
</protein>
<dbReference type="PANTHER" id="PTHR20857">
    <property type="entry name" value="THIAMINE-PHOSPHATE PYROPHOSPHORYLASE"/>
    <property type="match status" value="1"/>
</dbReference>
<feature type="domain" description="Thiamine phosphate synthase/TenI" evidence="3">
    <location>
        <begin position="7"/>
        <end position="182"/>
    </location>
</feature>
<comment type="pathway">
    <text evidence="1">Cofactor biosynthesis; thiamine diphosphate biosynthesis.</text>
</comment>
<dbReference type="InterPro" id="IPR013785">
    <property type="entry name" value="Aldolase_TIM"/>
</dbReference>
<evidence type="ECO:0000256" key="2">
    <source>
        <dbReference type="ARBA" id="ARBA00022977"/>
    </source>
</evidence>
<dbReference type="Pfam" id="PF02581">
    <property type="entry name" value="TMP-TENI"/>
    <property type="match status" value="1"/>
</dbReference>
<dbReference type="InterPro" id="IPR036206">
    <property type="entry name" value="ThiamineP_synth_sf"/>
</dbReference>
<evidence type="ECO:0000259" key="3">
    <source>
        <dbReference type="Pfam" id="PF02581"/>
    </source>
</evidence>